<dbReference type="AlphaFoldDB" id="A0A1H0H3M4"/>
<dbReference type="PROSITE" id="PS51257">
    <property type="entry name" value="PROKAR_LIPOPROTEIN"/>
    <property type="match status" value="1"/>
</dbReference>
<evidence type="ECO:0008006" key="4">
    <source>
        <dbReference type="Google" id="ProtNLM"/>
    </source>
</evidence>
<evidence type="ECO:0000313" key="2">
    <source>
        <dbReference type="EMBL" id="SDO13690.1"/>
    </source>
</evidence>
<dbReference type="STRING" id="745820.SAMN04488053_107164"/>
<keyword evidence="3" id="KW-1185">Reference proteome</keyword>
<keyword evidence="1" id="KW-0732">Signal</keyword>
<dbReference type="Proteomes" id="UP000198778">
    <property type="component" value="Unassembled WGS sequence"/>
</dbReference>
<gene>
    <name evidence="2" type="ORF">SAMN04488053_107164</name>
</gene>
<evidence type="ECO:0000313" key="3">
    <source>
        <dbReference type="Proteomes" id="UP000198778"/>
    </source>
</evidence>
<dbReference type="EMBL" id="FNIL01000007">
    <property type="protein sequence ID" value="SDO13690.1"/>
    <property type="molecule type" value="Genomic_DNA"/>
</dbReference>
<organism evidence="2 3">
    <name type="scientific">Alkalicoccus daliensis</name>
    <dbReference type="NCBI Taxonomy" id="745820"/>
    <lineage>
        <taxon>Bacteria</taxon>
        <taxon>Bacillati</taxon>
        <taxon>Bacillota</taxon>
        <taxon>Bacilli</taxon>
        <taxon>Bacillales</taxon>
        <taxon>Bacillaceae</taxon>
        <taxon>Alkalicoccus</taxon>
    </lineage>
</organism>
<accession>A0A1H0H3M4</accession>
<evidence type="ECO:0000256" key="1">
    <source>
        <dbReference type="SAM" id="SignalP"/>
    </source>
</evidence>
<name>A0A1H0H3M4_9BACI</name>
<proteinExistence type="predicted"/>
<feature type="signal peptide" evidence="1">
    <location>
        <begin position="1"/>
        <end position="21"/>
    </location>
</feature>
<feature type="chain" id="PRO_5038925687" description="DUF4367 domain-containing protein" evidence="1">
    <location>
        <begin position="22"/>
        <end position="171"/>
    </location>
</feature>
<dbReference type="RefSeq" id="WP_090843214.1">
    <property type="nucleotide sequence ID" value="NZ_FNIL01000007.1"/>
</dbReference>
<protein>
    <recommendedName>
        <fullName evidence="4">DUF4367 domain-containing protein</fullName>
    </recommendedName>
</protein>
<sequence>MWWMGKTVAAVSIITVLSACGANEGKFITQAEEILSEKMEQEPQEVTSKKFGLNLYLPEEAVLEQLSEDEFKVDYMGQVYVIMLGEEDREESKEEIKVKEEEPLLAEVHHGSEEEAFLLIGLFDGDTYEVQIGLSGVTMTTVLKASEIVDQSKLMFDIIQSVEANNQIAVN</sequence>
<dbReference type="OrthoDB" id="2450230at2"/>
<reference evidence="3" key="1">
    <citation type="submission" date="2016-10" db="EMBL/GenBank/DDBJ databases">
        <authorList>
            <person name="Varghese N."/>
            <person name="Submissions S."/>
        </authorList>
    </citation>
    <scope>NUCLEOTIDE SEQUENCE [LARGE SCALE GENOMIC DNA]</scope>
    <source>
        <strain evidence="3">CGMCC 1.10369</strain>
    </source>
</reference>